<gene>
    <name evidence="14" type="ORF">A3770_18p82070</name>
</gene>
<feature type="compositionally biased region" description="Acidic residues" evidence="10">
    <location>
        <begin position="548"/>
        <end position="561"/>
    </location>
</feature>
<dbReference type="SMART" id="SM00490">
    <property type="entry name" value="HELICc"/>
    <property type="match status" value="1"/>
</dbReference>
<dbReference type="Gene3D" id="3.40.50.300">
    <property type="entry name" value="P-loop containing nucleotide triphosphate hydrolases"/>
    <property type="match status" value="2"/>
</dbReference>
<dbReference type="InterPro" id="IPR050079">
    <property type="entry name" value="DEAD_box_RNA_helicase"/>
</dbReference>
<feature type="compositionally biased region" description="Basic and acidic residues" evidence="10">
    <location>
        <begin position="664"/>
        <end position="693"/>
    </location>
</feature>
<dbReference type="InterPro" id="IPR011545">
    <property type="entry name" value="DEAD/DEAH_box_helicase_dom"/>
</dbReference>
<feature type="compositionally biased region" description="Basic residues" evidence="10">
    <location>
        <begin position="752"/>
        <end position="768"/>
    </location>
</feature>
<feature type="compositionally biased region" description="Basic and acidic residues" evidence="10">
    <location>
        <begin position="742"/>
        <end position="751"/>
    </location>
</feature>
<feature type="compositionally biased region" description="Gly residues" evidence="10">
    <location>
        <begin position="9"/>
        <end position="22"/>
    </location>
</feature>
<evidence type="ECO:0000256" key="5">
    <source>
        <dbReference type="ARBA" id="ARBA00022806"/>
    </source>
</evidence>
<evidence type="ECO:0000256" key="7">
    <source>
        <dbReference type="ARBA" id="ARBA00022884"/>
    </source>
</evidence>
<proteinExistence type="inferred from homology"/>
<feature type="region of interest" description="Disordered" evidence="10">
    <location>
        <begin position="509"/>
        <end position="572"/>
    </location>
</feature>
<evidence type="ECO:0000313" key="14">
    <source>
        <dbReference type="EMBL" id="QDZ25689.1"/>
    </source>
</evidence>
<feature type="compositionally biased region" description="Basic and acidic residues" evidence="10">
    <location>
        <begin position="535"/>
        <end position="546"/>
    </location>
</feature>
<evidence type="ECO:0000313" key="15">
    <source>
        <dbReference type="Proteomes" id="UP000316726"/>
    </source>
</evidence>
<dbReference type="Pfam" id="PF08147">
    <property type="entry name" value="DBP10CT"/>
    <property type="match status" value="1"/>
</dbReference>
<dbReference type="PROSITE" id="PS51194">
    <property type="entry name" value="HELICASE_CTER"/>
    <property type="match status" value="1"/>
</dbReference>
<dbReference type="OrthoDB" id="10261375at2759"/>
<dbReference type="PROSITE" id="PS51195">
    <property type="entry name" value="Q_MOTIF"/>
    <property type="match status" value="1"/>
</dbReference>
<feature type="compositionally biased region" description="Basic residues" evidence="10">
    <location>
        <begin position="792"/>
        <end position="804"/>
    </location>
</feature>
<evidence type="ECO:0000256" key="3">
    <source>
        <dbReference type="ARBA" id="ARBA00022741"/>
    </source>
</evidence>
<dbReference type="InterPro" id="IPR012541">
    <property type="entry name" value="DBP10_C"/>
</dbReference>
<feature type="domain" description="Helicase ATP-binding" evidence="11">
    <location>
        <begin position="56"/>
        <end position="230"/>
    </location>
</feature>
<dbReference type="PROSITE" id="PS51192">
    <property type="entry name" value="HELICASE_ATP_BIND_1"/>
    <property type="match status" value="1"/>
</dbReference>
<dbReference type="InterPro" id="IPR014014">
    <property type="entry name" value="RNA_helicase_DEAD_Q_motif"/>
</dbReference>
<evidence type="ECO:0000256" key="9">
    <source>
        <dbReference type="PROSITE-ProRule" id="PRU00552"/>
    </source>
</evidence>
<dbReference type="SUPFAM" id="SSF52540">
    <property type="entry name" value="P-loop containing nucleoside triphosphate hydrolases"/>
    <property type="match status" value="1"/>
</dbReference>
<dbReference type="GO" id="GO:0003724">
    <property type="term" value="F:RNA helicase activity"/>
    <property type="evidence" value="ECO:0007669"/>
    <property type="project" value="UniProtKB-EC"/>
</dbReference>
<dbReference type="EMBL" id="CP031051">
    <property type="protein sequence ID" value="QDZ25689.1"/>
    <property type="molecule type" value="Genomic_DNA"/>
</dbReference>
<feature type="domain" description="Helicase C-terminal" evidence="12">
    <location>
        <begin position="261"/>
        <end position="404"/>
    </location>
</feature>
<keyword evidence="3" id="KW-0547">Nucleotide-binding</keyword>
<protein>
    <recommendedName>
        <fullName evidence="2">RNA helicase</fullName>
        <ecNumber evidence="2">3.6.4.13</ecNumber>
    </recommendedName>
</protein>
<dbReference type="Pfam" id="PF00271">
    <property type="entry name" value="Helicase_C"/>
    <property type="match status" value="1"/>
</dbReference>
<dbReference type="InterPro" id="IPR014001">
    <property type="entry name" value="Helicase_ATP-bd"/>
</dbReference>
<evidence type="ECO:0000259" key="13">
    <source>
        <dbReference type="PROSITE" id="PS51195"/>
    </source>
</evidence>
<evidence type="ECO:0000256" key="8">
    <source>
        <dbReference type="ARBA" id="ARBA00047984"/>
    </source>
</evidence>
<dbReference type="PROSITE" id="PS00039">
    <property type="entry name" value="DEAD_ATP_HELICASE"/>
    <property type="match status" value="1"/>
</dbReference>
<dbReference type="GO" id="GO:0005730">
    <property type="term" value="C:nucleolus"/>
    <property type="evidence" value="ECO:0007669"/>
    <property type="project" value="UniProtKB-SubCell"/>
</dbReference>
<dbReference type="InterPro" id="IPR000629">
    <property type="entry name" value="RNA-helicase_DEAD-box_CS"/>
</dbReference>
<dbReference type="Pfam" id="PF00270">
    <property type="entry name" value="DEAD"/>
    <property type="match status" value="1"/>
</dbReference>
<dbReference type="InterPro" id="IPR001650">
    <property type="entry name" value="Helicase_C-like"/>
</dbReference>
<evidence type="ECO:0000259" key="11">
    <source>
        <dbReference type="PROSITE" id="PS51192"/>
    </source>
</evidence>
<feature type="short sequence motif" description="Q motif" evidence="9">
    <location>
        <begin position="25"/>
        <end position="53"/>
    </location>
</feature>
<evidence type="ECO:0000256" key="6">
    <source>
        <dbReference type="ARBA" id="ARBA00022840"/>
    </source>
</evidence>
<feature type="region of interest" description="Disordered" evidence="10">
    <location>
        <begin position="1"/>
        <end position="22"/>
    </location>
</feature>
<dbReference type="SMART" id="SM00487">
    <property type="entry name" value="DEXDc"/>
    <property type="match status" value="1"/>
</dbReference>
<keyword evidence="6" id="KW-0067">ATP-binding</keyword>
<keyword evidence="4" id="KW-0378">Hydrolase</keyword>
<dbReference type="GO" id="GO:0016887">
    <property type="term" value="F:ATP hydrolysis activity"/>
    <property type="evidence" value="ECO:0007669"/>
    <property type="project" value="RHEA"/>
</dbReference>
<dbReference type="GO" id="GO:0003723">
    <property type="term" value="F:RNA binding"/>
    <property type="evidence" value="ECO:0007669"/>
    <property type="project" value="UniProtKB-KW"/>
</dbReference>
<feature type="region of interest" description="Disordered" evidence="10">
    <location>
        <begin position="664"/>
        <end position="804"/>
    </location>
</feature>
<dbReference type="STRING" id="1764295.A0A5B8MYR6"/>
<accession>A0A5B8MYR6</accession>
<dbReference type="EC" id="3.6.4.13" evidence="2"/>
<dbReference type="AlphaFoldDB" id="A0A5B8MYR6"/>
<evidence type="ECO:0000256" key="10">
    <source>
        <dbReference type="SAM" id="MobiDB-lite"/>
    </source>
</evidence>
<feature type="domain" description="DEAD-box RNA helicase Q" evidence="13">
    <location>
        <begin position="25"/>
        <end position="53"/>
    </location>
</feature>
<organism evidence="14 15">
    <name type="scientific">Chloropicon primus</name>
    <dbReference type="NCBI Taxonomy" id="1764295"/>
    <lineage>
        <taxon>Eukaryota</taxon>
        <taxon>Viridiplantae</taxon>
        <taxon>Chlorophyta</taxon>
        <taxon>Chloropicophyceae</taxon>
        <taxon>Chloropicales</taxon>
        <taxon>Chloropicaceae</taxon>
        <taxon>Chloropicon</taxon>
    </lineage>
</organism>
<keyword evidence="15" id="KW-1185">Reference proteome</keyword>
<dbReference type="SMART" id="SM01123">
    <property type="entry name" value="DBP10CT"/>
    <property type="match status" value="1"/>
</dbReference>
<dbReference type="PANTHER" id="PTHR47959">
    <property type="entry name" value="ATP-DEPENDENT RNA HELICASE RHLE-RELATED"/>
    <property type="match status" value="1"/>
</dbReference>
<evidence type="ECO:0000259" key="12">
    <source>
        <dbReference type="PROSITE" id="PS51194"/>
    </source>
</evidence>
<comment type="catalytic activity">
    <reaction evidence="8">
        <text>ATP + H2O = ADP + phosphate + H(+)</text>
        <dbReference type="Rhea" id="RHEA:13065"/>
        <dbReference type="ChEBI" id="CHEBI:15377"/>
        <dbReference type="ChEBI" id="CHEBI:15378"/>
        <dbReference type="ChEBI" id="CHEBI:30616"/>
        <dbReference type="ChEBI" id="CHEBI:43474"/>
        <dbReference type="ChEBI" id="CHEBI:456216"/>
        <dbReference type="EC" id="3.6.4.13"/>
    </reaction>
</comment>
<dbReference type="Proteomes" id="UP000316726">
    <property type="component" value="Chromosome 18"/>
</dbReference>
<dbReference type="CDD" id="cd18787">
    <property type="entry name" value="SF2_C_DEAD"/>
    <property type="match status" value="1"/>
</dbReference>
<name>A0A5B8MYR6_9CHLO</name>
<dbReference type="PANTHER" id="PTHR47959:SF8">
    <property type="entry name" value="RNA HELICASE"/>
    <property type="match status" value="1"/>
</dbReference>
<keyword evidence="5 14" id="KW-0347">Helicase</keyword>
<evidence type="ECO:0000256" key="4">
    <source>
        <dbReference type="ARBA" id="ARBA00022801"/>
    </source>
</evidence>
<evidence type="ECO:0000256" key="1">
    <source>
        <dbReference type="ARBA" id="ARBA00010379"/>
    </source>
</evidence>
<dbReference type="GO" id="GO:0005829">
    <property type="term" value="C:cytosol"/>
    <property type="evidence" value="ECO:0007669"/>
    <property type="project" value="TreeGrafter"/>
</dbReference>
<keyword evidence="7" id="KW-0694">RNA-binding</keyword>
<feature type="compositionally biased region" description="Polar residues" evidence="10">
    <location>
        <begin position="712"/>
        <end position="722"/>
    </location>
</feature>
<comment type="similarity">
    <text evidence="1">Belongs to the DEAD box helicase family. DDX54/DBP10 subfamily.</text>
</comment>
<evidence type="ECO:0000256" key="2">
    <source>
        <dbReference type="ARBA" id="ARBA00012552"/>
    </source>
</evidence>
<dbReference type="InterPro" id="IPR027417">
    <property type="entry name" value="P-loop_NTPase"/>
</dbReference>
<reference evidence="14 15" key="1">
    <citation type="submission" date="2018-07" db="EMBL/GenBank/DDBJ databases">
        <title>The complete nuclear genome of the prasinophyte Chloropicon primus (CCMP1205).</title>
        <authorList>
            <person name="Pombert J.-F."/>
            <person name="Otis C."/>
            <person name="Turmel M."/>
            <person name="Lemieux C."/>
        </authorList>
    </citation>
    <scope>NUCLEOTIDE SEQUENCE [LARGE SCALE GENOMIC DNA]</scope>
    <source>
        <strain evidence="14 15">CCMP1205</strain>
    </source>
</reference>
<sequence length="804" mass="89606">MAPQDKGKGGGGGGGKKGKWRGGIGTFDNMNLLPDILRAVKRKGYRLPTPIQRKAIPLAKAGHDVVAMSRTGSGKTAAFMLPVLNRLKEHDTSGAGPRALILSPTRELTMQTFKFAEDFGKYTDLRAALLIGGDSMQEQFAQLADNPDVLIATPGRLIHHMDEIDGFNLKSVRMVVIDEADRMFELGFSDQVKRIFRSLHESKQCLLFSATMPAMVAEFASAGLKDPQLVRLDSESRISDDLEMRFFTVSSGEKLGALLFLVKEVISSEESTIVFVSTKHHVELITKIFRDSGLKANGIHGSMDQTARTININAFRNGSVNLLVVTDVAARGVDIPLINNVVNYDFPARPKLFVHRVGRAARAGRTGCAFSLVTHDGELPYVMDLHMFLARKLQPCTKDVGDEELSSKEVTYFGRFPQSVLDSAFEYLKLKLEDADVQNMMQTANRGYKQYLKSRQGASAESCGRVKAMDKESVHPFLFNFISGDGKAEASLIEYQNMLKTFRPNRTILEGDTQRSQAAANGGDFMTVKRRHHDKYIEKTKTKNQEPEPSEDKEEAEEEDGGKEKAASKRARKKMSLLDELDMDTAGEGTSYNFHSDFRDSSHFVSSQPPNKHADVGCSNGNKFAGTSFADIVMDMTGEDESEMNKNRKVHYWDAKQKKYVHLREGEEKNKRKRVFKNESGKRVEVSKGDLYNKWRKTSKTSISEGVDSDGRANQSSYTSLASKRKFGLRHAKEVANSNARSELRSAGEIRKMRKKKEQYRDHLKRKGSSSGPPRGHNNKSKKSVTSSIKLSNKRKAKGGGRDK</sequence>
<dbReference type="GO" id="GO:0005524">
    <property type="term" value="F:ATP binding"/>
    <property type="evidence" value="ECO:0007669"/>
    <property type="project" value="UniProtKB-KW"/>
</dbReference>